<evidence type="ECO:0000313" key="1">
    <source>
        <dbReference type="EMBL" id="CAG9315788.1"/>
    </source>
</evidence>
<organism evidence="1 2">
    <name type="scientific">Blepharisma stoltei</name>
    <dbReference type="NCBI Taxonomy" id="1481888"/>
    <lineage>
        <taxon>Eukaryota</taxon>
        <taxon>Sar</taxon>
        <taxon>Alveolata</taxon>
        <taxon>Ciliophora</taxon>
        <taxon>Postciliodesmatophora</taxon>
        <taxon>Heterotrichea</taxon>
        <taxon>Heterotrichida</taxon>
        <taxon>Blepharismidae</taxon>
        <taxon>Blepharisma</taxon>
    </lineage>
</organism>
<proteinExistence type="predicted"/>
<name>A0AAU9IRL3_9CILI</name>
<protein>
    <submittedName>
        <fullName evidence="1">Uncharacterized protein</fullName>
    </submittedName>
</protein>
<evidence type="ECO:0000313" key="2">
    <source>
        <dbReference type="Proteomes" id="UP001162131"/>
    </source>
</evidence>
<keyword evidence="2" id="KW-1185">Reference proteome</keyword>
<gene>
    <name evidence="1" type="ORF">BSTOLATCC_MIC14535</name>
</gene>
<dbReference type="EMBL" id="CAJZBQ010000014">
    <property type="protein sequence ID" value="CAG9315788.1"/>
    <property type="molecule type" value="Genomic_DNA"/>
</dbReference>
<sequence length="151" mass="17681">MSLFFENKKNLAKKKLYPGRDLITPENFKIFSISKGNSVEYPNHRRIQSMMNPKFNQDIIQSRLFCKYRSTKSDADQKPRYSRPSTPNKIPYELISLNNKLISIPFTVGSLRPRSVMKERPKTPDNNSSFQIEKPTVQARPRNIILKYTLE</sequence>
<dbReference type="AlphaFoldDB" id="A0AAU9IRL3"/>
<dbReference type="Proteomes" id="UP001162131">
    <property type="component" value="Unassembled WGS sequence"/>
</dbReference>
<reference evidence="1" key="1">
    <citation type="submission" date="2021-09" db="EMBL/GenBank/DDBJ databases">
        <authorList>
            <consortium name="AG Swart"/>
            <person name="Singh M."/>
            <person name="Singh A."/>
            <person name="Seah K."/>
            <person name="Emmerich C."/>
        </authorList>
    </citation>
    <scope>NUCLEOTIDE SEQUENCE</scope>
    <source>
        <strain evidence="1">ATCC30299</strain>
    </source>
</reference>
<comment type="caution">
    <text evidence="1">The sequence shown here is derived from an EMBL/GenBank/DDBJ whole genome shotgun (WGS) entry which is preliminary data.</text>
</comment>
<accession>A0AAU9IRL3</accession>